<dbReference type="InterPro" id="IPR016163">
    <property type="entry name" value="Ald_DH_C"/>
</dbReference>
<dbReference type="InterPro" id="IPR016162">
    <property type="entry name" value="Ald_DH_N"/>
</dbReference>
<comment type="caution">
    <text evidence="4">The sequence shown here is derived from an EMBL/GenBank/DDBJ whole genome shotgun (WGS) entry which is preliminary data.</text>
</comment>
<evidence type="ECO:0000256" key="2">
    <source>
        <dbReference type="ARBA" id="ARBA00023027"/>
    </source>
</evidence>
<evidence type="ECO:0000256" key="1">
    <source>
        <dbReference type="ARBA" id="ARBA00023002"/>
    </source>
</evidence>
<dbReference type="NCBIfam" id="TIGR02288">
    <property type="entry name" value="PaaN_2"/>
    <property type="match status" value="1"/>
</dbReference>
<organism evidence="4 5">
    <name type="scientific">Vreelandella andesensis</name>
    <dbReference type="NCBI Taxonomy" id="447567"/>
    <lineage>
        <taxon>Bacteria</taxon>
        <taxon>Pseudomonadati</taxon>
        <taxon>Pseudomonadota</taxon>
        <taxon>Gammaproteobacteria</taxon>
        <taxon>Oceanospirillales</taxon>
        <taxon>Halomonadaceae</taxon>
        <taxon>Vreelandella</taxon>
    </lineage>
</organism>
<keyword evidence="5" id="KW-1185">Reference proteome</keyword>
<dbReference type="InterPro" id="IPR050485">
    <property type="entry name" value="Proline_metab_enzyme"/>
</dbReference>
<dbReference type="GO" id="GO:0009898">
    <property type="term" value="C:cytoplasmic side of plasma membrane"/>
    <property type="evidence" value="ECO:0007669"/>
    <property type="project" value="TreeGrafter"/>
</dbReference>
<evidence type="ECO:0000259" key="3">
    <source>
        <dbReference type="Pfam" id="PF00171"/>
    </source>
</evidence>
<dbReference type="Proteomes" id="UP000287336">
    <property type="component" value="Unassembled WGS sequence"/>
</dbReference>
<dbReference type="EMBL" id="RZHG01000019">
    <property type="protein sequence ID" value="RUR30385.1"/>
    <property type="molecule type" value="Genomic_DNA"/>
</dbReference>
<sequence length="560" mass="60080">MSQSAQQMFDLHREILDQAVDTISSRNFWTPYPESMRKYPEDAVKAAPSNLESLLNQPFTLINSVGSSTEQVGGEVSPYGFELGITYDQPDPNELIASMQVAMRDWRNAGAQARVGVCLEILSRLNAMSPEIAQAVMHTSGQGPLMAFQAGGPHAQDRGLEAVAYAWQAMAQIPAAAQWVKPQGKHDPIVMDKRFHIVPRGISLVVACSTFPTWNTYPGLFASLATGNPVIVKPHPGAILPLAMSVRVAQQVLKEAGFDPCLVSLMPDSVDAPLTKTLALNPAIKLIDFTGSNAFGDWLIQNATQAQVFAEKAGINSIIIDSVDNLRAVTANLAFSLSLYSGQMCTTPQAVYVPRNGIETAEGHVSFDDVAAALAKAVQAFLSDNDRACTVLGAIQSLETQARIDECRGLGDIVLDSEQREHAHFPNARIHTPLILKVDAEQQAAYSEERFGPVSFVIATDNTAHSIALARDVIGKKGAITLGGYTTDEAVAEQLEELAMEVAAPLSLNLDGGIFVNQSAAFSDFHATGGNPAANASLCNQAFVANRFVVVQSRRHGQSN</sequence>
<name>A0A3S0W7I4_9GAMM</name>
<dbReference type="OrthoDB" id="5288459at2"/>
<proteinExistence type="predicted"/>
<dbReference type="Pfam" id="PF00171">
    <property type="entry name" value="Aldedh"/>
    <property type="match status" value="1"/>
</dbReference>
<dbReference type="InterPro" id="IPR011975">
    <property type="entry name" value="PaaN_2"/>
</dbReference>
<keyword evidence="2" id="KW-0520">NAD</keyword>
<dbReference type="GO" id="GO:0003842">
    <property type="term" value="F:L-glutamate gamma-semialdehyde dehydrogenase activity"/>
    <property type="evidence" value="ECO:0007669"/>
    <property type="project" value="TreeGrafter"/>
</dbReference>
<dbReference type="PANTHER" id="PTHR42862:SF1">
    <property type="entry name" value="DELTA-1-PYRROLINE-5-CARBOXYLATE DEHYDROGENASE 2, ISOFORM A-RELATED"/>
    <property type="match status" value="1"/>
</dbReference>
<accession>A0A3S0W7I4</accession>
<dbReference type="AlphaFoldDB" id="A0A3S0W7I4"/>
<feature type="domain" description="Aldehyde dehydrogenase" evidence="3">
    <location>
        <begin position="89"/>
        <end position="480"/>
    </location>
</feature>
<dbReference type="Gene3D" id="3.40.605.10">
    <property type="entry name" value="Aldehyde Dehydrogenase, Chain A, domain 1"/>
    <property type="match status" value="1"/>
</dbReference>
<protein>
    <submittedName>
        <fullName evidence="4">Phenylacetic acid degradation protein PaaN</fullName>
    </submittedName>
</protein>
<gene>
    <name evidence="4" type="primary">paaN</name>
    <name evidence="4" type="ORF">ELY33_11375</name>
</gene>
<dbReference type="RefSeq" id="WP_126948018.1">
    <property type="nucleotide sequence ID" value="NZ_RZHG01000019.1"/>
</dbReference>
<evidence type="ECO:0000313" key="5">
    <source>
        <dbReference type="Proteomes" id="UP000287336"/>
    </source>
</evidence>
<dbReference type="GO" id="GO:0010133">
    <property type="term" value="P:L-proline catabolic process to L-glutamate"/>
    <property type="evidence" value="ECO:0007669"/>
    <property type="project" value="TreeGrafter"/>
</dbReference>
<evidence type="ECO:0000313" key="4">
    <source>
        <dbReference type="EMBL" id="RUR30385.1"/>
    </source>
</evidence>
<dbReference type="InterPro" id="IPR015590">
    <property type="entry name" value="Aldehyde_DH_dom"/>
</dbReference>
<keyword evidence="1" id="KW-0560">Oxidoreductase</keyword>
<reference evidence="4 5" key="1">
    <citation type="submission" date="2018-12" db="EMBL/GenBank/DDBJ databases">
        <title>three novel Halomonas strain isolated from plants.</title>
        <authorList>
            <person name="Sun C."/>
        </authorList>
    </citation>
    <scope>NUCLEOTIDE SEQUENCE [LARGE SCALE GENOMIC DNA]</scope>
    <source>
        <strain evidence="4 5">DSM 19434</strain>
    </source>
</reference>
<dbReference type="Gene3D" id="3.40.309.10">
    <property type="entry name" value="Aldehyde Dehydrogenase, Chain A, domain 2"/>
    <property type="match status" value="1"/>
</dbReference>
<dbReference type="PANTHER" id="PTHR42862">
    <property type="entry name" value="DELTA-1-PYRROLINE-5-CARBOXYLATE DEHYDROGENASE 1, ISOFORM A-RELATED"/>
    <property type="match status" value="1"/>
</dbReference>
<dbReference type="SUPFAM" id="SSF53720">
    <property type="entry name" value="ALDH-like"/>
    <property type="match status" value="1"/>
</dbReference>
<dbReference type="InterPro" id="IPR016161">
    <property type="entry name" value="Ald_DH/histidinol_DH"/>
</dbReference>